<evidence type="ECO:0000256" key="1">
    <source>
        <dbReference type="SAM" id="SignalP"/>
    </source>
</evidence>
<dbReference type="EMBL" id="WTYO01000002">
    <property type="protein sequence ID" value="MXO68355.1"/>
    <property type="molecule type" value="Genomic_DNA"/>
</dbReference>
<sequence length="168" mass="17258">MRKLFSFTAAAAMAAGALGAAAPAAAQDYSATRVVKAVDVDDLKAVVGQLGHTVAQEGNYGPVSVAAQTESGTNYLLIGTACNVGDVAGCQGVMVQIRFDADASIADERLLRANLAQAAVNTWRDQSGTIGVTRYVVLDHGITMANLRANVLVLLGLAPSVVQTLIGE</sequence>
<name>A0ABW9UX32_9SPHN</name>
<proteinExistence type="predicted"/>
<keyword evidence="3" id="KW-1185">Reference proteome</keyword>
<dbReference type="RefSeq" id="WP_160732996.1">
    <property type="nucleotide sequence ID" value="NZ_CP139719.1"/>
</dbReference>
<protein>
    <recommendedName>
        <fullName evidence="4">YbjN domain-containing protein</fullName>
    </recommendedName>
</protein>
<dbReference type="Proteomes" id="UP000444401">
    <property type="component" value="Unassembled WGS sequence"/>
</dbReference>
<organism evidence="2 3">
    <name type="scientific">Pelagerythrobacter marinus</name>
    <dbReference type="NCBI Taxonomy" id="538382"/>
    <lineage>
        <taxon>Bacteria</taxon>
        <taxon>Pseudomonadati</taxon>
        <taxon>Pseudomonadota</taxon>
        <taxon>Alphaproteobacteria</taxon>
        <taxon>Sphingomonadales</taxon>
        <taxon>Erythrobacteraceae</taxon>
        <taxon>Pelagerythrobacter</taxon>
    </lineage>
</organism>
<feature type="chain" id="PRO_5046089072" description="YbjN domain-containing protein" evidence="1">
    <location>
        <begin position="27"/>
        <end position="168"/>
    </location>
</feature>
<accession>A0ABW9UX32</accession>
<gene>
    <name evidence="2" type="ORF">GRI72_05890</name>
</gene>
<feature type="signal peptide" evidence="1">
    <location>
        <begin position="1"/>
        <end position="26"/>
    </location>
</feature>
<keyword evidence="1" id="KW-0732">Signal</keyword>
<evidence type="ECO:0000313" key="3">
    <source>
        <dbReference type="Proteomes" id="UP000444401"/>
    </source>
</evidence>
<evidence type="ECO:0008006" key="4">
    <source>
        <dbReference type="Google" id="ProtNLM"/>
    </source>
</evidence>
<comment type="caution">
    <text evidence="2">The sequence shown here is derived from an EMBL/GenBank/DDBJ whole genome shotgun (WGS) entry which is preliminary data.</text>
</comment>
<evidence type="ECO:0000313" key="2">
    <source>
        <dbReference type="EMBL" id="MXO68355.1"/>
    </source>
</evidence>
<reference evidence="2 3" key="1">
    <citation type="submission" date="2019-12" db="EMBL/GenBank/DDBJ databases">
        <title>Genomic-based taxomic classification of the family Erythrobacteraceae.</title>
        <authorList>
            <person name="Xu L."/>
        </authorList>
    </citation>
    <scope>NUCLEOTIDE SEQUENCE [LARGE SCALE GENOMIC DNA]</scope>
    <source>
        <strain evidence="2 3">H32</strain>
    </source>
</reference>